<dbReference type="InterPro" id="IPR055149">
    <property type="entry name" value="Agl_cat_D2"/>
</dbReference>
<dbReference type="InterPro" id="IPR033801">
    <property type="entry name" value="CBM6-CBM35-CBM36-like_1"/>
</dbReference>
<keyword evidence="4" id="KW-0378">Hydrolase</keyword>
<keyword evidence="5" id="KW-1185">Reference proteome</keyword>
<dbReference type="InterPro" id="IPR011635">
    <property type="entry name" value="CARDB"/>
</dbReference>
<dbReference type="SUPFAM" id="SSF51126">
    <property type="entry name" value="Pectin lyase-like"/>
    <property type="match status" value="1"/>
</dbReference>
<feature type="compositionally biased region" description="Polar residues" evidence="1">
    <location>
        <begin position="255"/>
        <end position="265"/>
    </location>
</feature>
<name>A0A5D0CQT6_9BACL</name>
<gene>
    <name evidence="4" type="ORF">FRY98_16050</name>
</gene>
<dbReference type="SMART" id="SM00231">
    <property type="entry name" value="FA58C"/>
    <property type="match status" value="1"/>
</dbReference>
<dbReference type="PANTHER" id="PTHR45713">
    <property type="entry name" value="FTP DOMAIN-CONTAINING PROTEIN"/>
    <property type="match status" value="1"/>
</dbReference>
<dbReference type="InterPro" id="IPR006626">
    <property type="entry name" value="PbH1"/>
</dbReference>
<sequence length="1195" mass="126219">MKSQRRVAAWICLLSLIAGTFFAPLGFPYPAHAAGGPNLAAGKTATASGHADVYVVSNVTDGNPETYWESTNHAFPQWVQVDLGSAAQIDQVVLKLPSGWESRSQTLSVQGSADGSSFSDLKAPASYTFDPNAGNKVSIGFAAASARYVRIHVTANTAWPAAQVSELEVYGNGSGADNEPPTAPANLAYTQPTPDTIRLTWDAATDNVGVAGYDIYANNQLRGNVDGSTLQYTDPQPAEATVTYYVVAKDAAGNASQPSQTVTRTGSGGDNGTNLALGKPMTASSSTFTYVAANANDNDTSTYWEGNGHPSTLTVDLGANADITAVVLKLNPASEWATRTQTIQVLGHDQNSTTFANLVSPASYTFNPALQNTVTIPVNATVSRVQLRFTANSGAPGGQVAEFQVIGTTAPNPDLTVTNISWSPASPDESHAVTLNATVRNSGSVASTATSVNFYLGDARIGTASVGALAANTAAEVSATLDPKEAGSYAVTAKVDEDNKVIESNEANNSYTHPSPLVIGQVQSSDLIGTASWTPSNPSAGDTVTFTVNLKNQGTIASADGDHDITVVLKNAAGSTIKSFTGSHNGVLAAGASANVTVGTWTAANGSYTVTTTVAADANEVVAKRANNVSTSSLYSGRGANMPFTILEAEAPGNGTNGTKLAPNFTPGDFAGEASGRSAVYLDAAGEYVEFTLTSPANAFVLRNAVAENTTGTVSIYANGVDKGNFTVTSKFSYVYATPSTLGRLGYDNSGSKAYWLYEDSQLLLDQVYPAGTKIRIQKDAGDVPWIYVDMIETENVAPPAANPDPGKYVQVSAAKSIEQALNEFRQDPAKKGIFIPAGEWTLPSKIYLYGRATEIIGAGPWHTRLVAPKDQTNTDVGFNIGSGANGSTIKDLSAWGNYIYRQDGPGKFIDGNGMQNVTIENVWAEHFVCLYWGVNSSHNTFKNNRIKNMFADGINMTNGSSYNIIDNNYARGTGDDSFALFSAIDSGGSYNVGNKYTNLTATNVRRAAAFAVYGGQNNLFQNLYGADTLTYPGVTISSLSFGYNTLGFGDQDTVIDGVTLDRTGGDFWTSVGGDDKINDYQNFGAIWFHGGDRDFKNVLVKNVDINNPVYFGLMFQSKSPENLPMQNVRLENITINNPTRYGIKLVVKAEDGQGPVVGEASFTNVKVNNPGIRAIYGEDRSPNFNVIRVSGNNW</sequence>
<dbReference type="SUPFAM" id="SSF49265">
    <property type="entry name" value="Fibronectin type III"/>
    <property type="match status" value="1"/>
</dbReference>
<dbReference type="Pfam" id="PF22816">
    <property type="entry name" value="CatAgl_D2"/>
    <property type="match status" value="1"/>
</dbReference>
<dbReference type="Pfam" id="PF22815">
    <property type="entry name" value="CatAgl_D1"/>
    <property type="match status" value="1"/>
</dbReference>
<dbReference type="Gene3D" id="2.160.20.10">
    <property type="entry name" value="Single-stranded right-handed beta-helix, Pectin lyase-like"/>
    <property type="match status" value="1"/>
</dbReference>
<dbReference type="InterPro" id="IPR000421">
    <property type="entry name" value="FA58C"/>
</dbReference>
<evidence type="ECO:0000313" key="5">
    <source>
        <dbReference type="Proteomes" id="UP000325218"/>
    </source>
</evidence>
<proteinExistence type="predicted"/>
<dbReference type="EMBL" id="VSDO01000003">
    <property type="protein sequence ID" value="TYA12223.1"/>
    <property type="molecule type" value="Genomic_DNA"/>
</dbReference>
<dbReference type="InterPro" id="IPR036116">
    <property type="entry name" value="FN3_sf"/>
</dbReference>
<dbReference type="AlphaFoldDB" id="A0A5D0CQT6"/>
<dbReference type="Gene3D" id="2.60.120.260">
    <property type="entry name" value="Galactose-binding domain-like"/>
    <property type="match status" value="2"/>
</dbReference>
<organism evidence="4 5">
    <name type="scientific">Paenibacillus faecis</name>
    <dbReference type="NCBI Taxonomy" id="862114"/>
    <lineage>
        <taxon>Bacteria</taxon>
        <taxon>Bacillati</taxon>
        <taxon>Bacillota</taxon>
        <taxon>Bacilli</taxon>
        <taxon>Bacillales</taxon>
        <taxon>Paenibacillaceae</taxon>
        <taxon>Paenibacillus</taxon>
    </lineage>
</organism>
<feature type="region of interest" description="Disordered" evidence="1">
    <location>
        <begin position="255"/>
        <end position="278"/>
    </location>
</feature>
<dbReference type="InterPro" id="IPR013783">
    <property type="entry name" value="Ig-like_fold"/>
</dbReference>
<dbReference type="CDD" id="cd14490">
    <property type="entry name" value="CBM6-CBM35-CBM36_like_1"/>
    <property type="match status" value="1"/>
</dbReference>
<feature type="domain" description="F5/8 type C" evidence="3">
    <location>
        <begin position="20"/>
        <end position="172"/>
    </location>
</feature>
<dbReference type="GO" id="GO:0016787">
    <property type="term" value="F:hydrolase activity"/>
    <property type="evidence" value="ECO:0007669"/>
    <property type="project" value="UniProtKB-KW"/>
</dbReference>
<dbReference type="Pfam" id="PF07705">
    <property type="entry name" value="CARDB"/>
    <property type="match status" value="2"/>
</dbReference>
<protein>
    <submittedName>
        <fullName evidence="4">Glycosyl hydrolase</fullName>
    </submittedName>
</protein>
<dbReference type="Proteomes" id="UP000325218">
    <property type="component" value="Unassembled WGS sequence"/>
</dbReference>
<comment type="caution">
    <text evidence="4">The sequence shown here is derived from an EMBL/GenBank/DDBJ whole genome shotgun (WGS) entry which is preliminary data.</text>
</comment>
<keyword evidence="2" id="KW-0732">Signal</keyword>
<dbReference type="SMART" id="SM00710">
    <property type="entry name" value="PbH1"/>
    <property type="match status" value="6"/>
</dbReference>
<feature type="domain" description="F5/8 type C" evidence="3">
    <location>
        <begin position="262"/>
        <end position="408"/>
    </location>
</feature>
<dbReference type="CDD" id="cd00063">
    <property type="entry name" value="FN3"/>
    <property type="match status" value="1"/>
</dbReference>
<evidence type="ECO:0000259" key="3">
    <source>
        <dbReference type="PROSITE" id="PS50022"/>
    </source>
</evidence>
<feature type="chain" id="PRO_5022895381" evidence="2">
    <location>
        <begin position="34"/>
        <end position="1195"/>
    </location>
</feature>
<dbReference type="Pfam" id="PF00754">
    <property type="entry name" value="F5_F8_type_C"/>
    <property type="match status" value="2"/>
</dbReference>
<dbReference type="OrthoDB" id="197688at2"/>
<accession>A0A5D0CQT6</accession>
<dbReference type="InterPro" id="IPR051941">
    <property type="entry name" value="BG_Antigen-Binding_Lectin"/>
</dbReference>
<dbReference type="Gene3D" id="2.60.40.10">
    <property type="entry name" value="Immunoglobulins"/>
    <property type="match status" value="3"/>
</dbReference>
<dbReference type="PANTHER" id="PTHR45713:SF6">
    <property type="entry name" value="F5_8 TYPE C DOMAIN-CONTAINING PROTEIN"/>
    <property type="match status" value="1"/>
</dbReference>
<dbReference type="RefSeq" id="WP_148453736.1">
    <property type="nucleotide sequence ID" value="NZ_VSDO01000003.1"/>
</dbReference>
<reference evidence="4 5" key="1">
    <citation type="submission" date="2019-08" db="EMBL/GenBank/DDBJ databases">
        <title>Genome sequencing of Paenibacillus faecis DSM 23593(T).</title>
        <authorList>
            <person name="Kook J.-K."/>
            <person name="Park S.-N."/>
            <person name="Lim Y.K."/>
        </authorList>
    </citation>
    <scope>NUCLEOTIDE SEQUENCE [LARGE SCALE GENOMIC DNA]</scope>
    <source>
        <strain evidence="4 5">DSM 23593</strain>
    </source>
</reference>
<dbReference type="InterPro" id="IPR012334">
    <property type="entry name" value="Pectin_lyas_fold"/>
</dbReference>
<dbReference type="SUPFAM" id="SSF49785">
    <property type="entry name" value="Galactose-binding domain-like"/>
    <property type="match status" value="2"/>
</dbReference>
<dbReference type="InterPro" id="IPR008979">
    <property type="entry name" value="Galactose-bd-like_sf"/>
</dbReference>
<dbReference type="PROSITE" id="PS50022">
    <property type="entry name" value="FA58C_3"/>
    <property type="match status" value="2"/>
</dbReference>
<dbReference type="InterPro" id="IPR011050">
    <property type="entry name" value="Pectin_lyase_fold/virulence"/>
</dbReference>
<evidence type="ECO:0000256" key="1">
    <source>
        <dbReference type="SAM" id="MobiDB-lite"/>
    </source>
</evidence>
<dbReference type="InterPro" id="IPR003961">
    <property type="entry name" value="FN3_dom"/>
</dbReference>
<evidence type="ECO:0000313" key="4">
    <source>
        <dbReference type="EMBL" id="TYA12223.1"/>
    </source>
</evidence>
<feature type="signal peptide" evidence="2">
    <location>
        <begin position="1"/>
        <end position="33"/>
    </location>
</feature>
<evidence type="ECO:0000256" key="2">
    <source>
        <dbReference type="SAM" id="SignalP"/>
    </source>
</evidence>